<keyword evidence="2" id="KW-1185">Reference proteome</keyword>
<evidence type="ECO:0000313" key="1">
    <source>
        <dbReference type="EMBL" id="USJ29419.1"/>
    </source>
</evidence>
<evidence type="ECO:0008006" key="3">
    <source>
        <dbReference type="Google" id="ProtNLM"/>
    </source>
</evidence>
<dbReference type="EMBL" id="CP098805">
    <property type="protein sequence ID" value="USJ29419.1"/>
    <property type="molecule type" value="Genomic_DNA"/>
</dbReference>
<evidence type="ECO:0000313" key="2">
    <source>
        <dbReference type="Proteomes" id="UP001055420"/>
    </source>
</evidence>
<protein>
    <recommendedName>
        <fullName evidence="3">RHS repeat-associated protein</fullName>
    </recommendedName>
</protein>
<accession>A0ABY4XG48</accession>
<dbReference type="Proteomes" id="UP001055420">
    <property type="component" value="Chromosome"/>
</dbReference>
<proteinExistence type="predicted"/>
<organism evidence="1 2">
    <name type="scientific">Dyadobacter chenhuakuii</name>
    <dbReference type="NCBI Taxonomy" id="2909339"/>
    <lineage>
        <taxon>Bacteria</taxon>
        <taxon>Pseudomonadati</taxon>
        <taxon>Bacteroidota</taxon>
        <taxon>Cytophagia</taxon>
        <taxon>Cytophagales</taxon>
        <taxon>Spirosomataceae</taxon>
        <taxon>Dyadobacter</taxon>
    </lineage>
</organism>
<gene>
    <name evidence="1" type="ORF">NFI80_16210</name>
</gene>
<dbReference type="RefSeq" id="WP_235165222.1">
    <property type="nucleotide sequence ID" value="NZ_CP098805.1"/>
</dbReference>
<reference evidence="1" key="1">
    <citation type="submission" date="2022-06" db="EMBL/GenBank/DDBJ databases">
        <title>Novel species in genus Dyadobacter.</title>
        <authorList>
            <person name="Ma C."/>
        </authorList>
    </citation>
    <scope>NUCLEOTIDE SEQUENCE</scope>
    <source>
        <strain evidence="1">CY22</strain>
    </source>
</reference>
<sequence>MPAWSPYSYGFNNPIRFVDPLGLSPSTHTDEDGNVVAVFDDGDLGVYQHAGKGEKATKAVQKNYRKENTGAGGERIGESLHALSFADQNLYNQTGRVERADIKIDFGSRELTDIVQEIVNSEPSVIDYFDKAGSNREWDIKAHISAGSLLYGKYASPRDAGNFAAGAIAQSSGVEPLVQYGFGAYNLTGNSKPWAFALTVGVGLLTRVNPALGLGAAYLIGKYGEDKLSQRSIDLGKEFIRRSN</sequence>
<name>A0ABY4XG48_9BACT</name>